<organism evidence="7 8">
    <name type="scientific">Caenimonas koreensis DSM 17982</name>
    <dbReference type="NCBI Taxonomy" id="1121255"/>
    <lineage>
        <taxon>Bacteria</taxon>
        <taxon>Pseudomonadati</taxon>
        <taxon>Pseudomonadota</taxon>
        <taxon>Betaproteobacteria</taxon>
        <taxon>Burkholderiales</taxon>
        <taxon>Comamonadaceae</taxon>
        <taxon>Caenimonas</taxon>
    </lineage>
</organism>
<feature type="transmembrane region" description="Helical" evidence="6">
    <location>
        <begin position="300"/>
        <end position="321"/>
    </location>
</feature>
<dbReference type="EMBL" id="WJBU01000001">
    <property type="protein sequence ID" value="MRD45710.1"/>
    <property type="molecule type" value="Genomic_DNA"/>
</dbReference>
<dbReference type="GO" id="GO:0015658">
    <property type="term" value="F:branched-chain amino acid transmembrane transporter activity"/>
    <property type="evidence" value="ECO:0007669"/>
    <property type="project" value="InterPro"/>
</dbReference>
<keyword evidence="5 6" id="KW-0472">Membrane</keyword>
<keyword evidence="2" id="KW-1003">Cell membrane</keyword>
<feature type="transmembrane region" description="Helical" evidence="6">
    <location>
        <begin position="92"/>
        <end position="113"/>
    </location>
</feature>
<dbReference type="PANTHER" id="PTHR30482:SF17">
    <property type="entry name" value="ABC TRANSPORTER ATP-BINDING PROTEIN"/>
    <property type="match status" value="1"/>
</dbReference>
<gene>
    <name evidence="7" type="ORF">GHT07_00340</name>
</gene>
<evidence type="ECO:0000256" key="5">
    <source>
        <dbReference type="ARBA" id="ARBA00023136"/>
    </source>
</evidence>
<evidence type="ECO:0000313" key="7">
    <source>
        <dbReference type="EMBL" id="MRD45710.1"/>
    </source>
</evidence>
<keyword evidence="8" id="KW-1185">Reference proteome</keyword>
<proteinExistence type="predicted"/>
<reference evidence="7 8" key="1">
    <citation type="submission" date="2019-11" db="EMBL/GenBank/DDBJ databases">
        <title>Caenimonas koreensis gen. nov., sp. nov., isolated from activated sludge.</title>
        <authorList>
            <person name="Seung H.R."/>
        </authorList>
    </citation>
    <scope>NUCLEOTIDE SEQUENCE [LARGE SCALE GENOMIC DNA]</scope>
    <source>
        <strain evidence="7 8">EMB320</strain>
    </source>
</reference>
<name>A0A844AP00_9BURK</name>
<dbReference type="AlphaFoldDB" id="A0A844AP00"/>
<keyword evidence="3 6" id="KW-0812">Transmembrane</keyword>
<dbReference type="InterPro" id="IPR043428">
    <property type="entry name" value="LivM-like"/>
</dbReference>
<feature type="transmembrane region" description="Helical" evidence="6">
    <location>
        <begin position="120"/>
        <end position="138"/>
    </location>
</feature>
<comment type="subcellular location">
    <subcellularLocation>
        <location evidence="1">Cell membrane</location>
        <topology evidence="1">Multi-pass membrane protein</topology>
    </subcellularLocation>
</comment>
<evidence type="ECO:0000256" key="4">
    <source>
        <dbReference type="ARBA" id="ARBA00022989"/>
    </source>
</evidence>
<feature type="transmembrane region" description="Helical" evidence="6">
    <location>
        <begin position="15"/>
        <end position="34"/>
    </location>
</feature>
<comment type="caution">
    <text evidence="7">The sequence shown here is derived from an EMBL/GenBank/DDBJ whole genome shotgun (WGS) entry which is preliminary data.</text>
</comment>
<accession>A0A844AP00</accession>
<feature type="transmembrane region" description="Helical" evidence="6">
    <location>
        <begin position="46"/>
        <end position="72"/>
    </location>
</feature>
<keyword evidence="4 6" id="KW-1133">Transmembrane helix</keyword>
<evidence type="ECO:0000313" key="8">
    <source>
        <dbReference type="Proteomes" id="UP000487350"/>
    </source>
</evidence>
<feature type="transmembrane region" description="Helical" evidence="6">
    <location>
        <begin position="254"/>
        <end position="280"/>
    </location>
</feature>
<evidence type="ECO:0000256" key="6">
    <source>
        <dbReference type="SAM" id="Phobius"/>
    </source>
</evidence>
<dbReference type="RefSeq" id="WP_153583064.1">
    <property type="nucleotide sequence ID" value="NZ_WJBU01000001.1"/>
</dbReference>
<protein>
    <submittedName>
        <fullName evidence="7">Branched-chain amino acid ABC transporter permease</fullName>
    </submittedName>
</protein>
<dbReference type="InterPro" id="IPR001851">
    <property type="entry name" value="ABC_transp_permease"/>
</dbReference>
<sequence length="333" mass="36271">MSSTKSNNLEALPRSLQVVLAIGFIALAAFPFVGSDFYAQMVARMMILGIFAMSLDLLLGVTGLVSLGHAAFFGLAGYTLAFVMPASESVSLWWSLPAAVAASALGALVIGFFVVRTHGIYFIMVTMAFAQMVFYLFFDNKALGGSDGIYVNFKPDAKLFNLDNKVVFYYFVLVMLVLVYAFLRRLLFSPFGRVLAGIRVNEHRMRAIGYGTFGYKLAAFTLAGALAGLAGYLMAAQSGYVNPELMGFHMSAHAIMMVILGGMGNFAGAIIGAFAFEYLLHVFKDLPEIAGVNLGKHWQLWMGIFIVLVISFAPRGLLGLVERFSRSRKDSDV</sequence>
<dbReference type="GO" id="GO:0005886">
    <property type="term" value="C:plasma membrane"/>
    <property type="evidence" value="ECO:0007669"/>
    <property type="project" value="UniProtKB-SubCell"/>
</dbReference>
<dbReference type="OrthoDB" id="8846334at2"/>
<evidence type="ECO:0000256" key="3">
    <source>
        <dbReference type="ARBA" id="ARBA00022692"/>
    </source>
</evidence>
<feature type="transmembrane region" description="Helical" evidence="6">
    <location>
        <begin position="166"/>
        <end position="183"/>
    </location>
</feature>
<dbReference type="Pfam" id="PF02653">
    <property type="entry name" value="BPD_transp_2"/>
    <property type="match status" value="1"/>
</dbReference>
<evidence type="ECO:0000256" key="2">
    <source>
        <dbReference type="ARBA" id="ARBA00022475"/>
    </source>
</evidence>
<evidence type="ECO:0000256" key="1">
    <source>
        <dbReference type="ARBA" id="ARBA00004651"/>
    </source>
</evidence>
<dbReference type="PANTHER" id="PTHR30482">
    <property type="entry name" value="HIGH-AFFINITY BRANCHED-CHAIN AMINO ACID TRANSPORT SYSTEM PERMEASE"/>
    <property type="match status" value="1"/>
</dbReference>
<feature type="transmembrane region" description="Helical" evidence="6">
    <location>
        <begin position="213"/>
        <end position="234"/>
    </location>
</feature>
<dbReference type="CDD" id="cd06581">
    <property type="entry name" value="TM_PBP1_LivM_like"/>
    <property type="match status" value="1"/>
</dbReference>
<dbReference type="Proteomes" id="UP000487350">
    <property type="component" value="Unassembled WGS sequence"/>
</dbReference>